<dbReference type="EMBL" id="BFAA01016530">
    <property type="protein sequence ID" value="GCB76238.1"/>
    <property type="molecule type" value="Genomic_DNA"/>
</dbReference>
<dbReference type="InterPro" id="IPR000008">
    <property type="entry name" value="C2_dom"/>
</dbReference>
<dbReference type="Gene3D" id="2.60.40.150">
    <property type="entry name" value="C2 domain"/>
    <property type="match status" value="1"/>
</dbReference>
<gene>
    <name evidence="4" type="ORF">scyTo_0020451</name>
</gene>
<evidence type="ECO:0000313" key="5">
    <source>
        <dbReference type="Proteomes" id="UP000288216"/>
    </source>
</evidence>
<feature type="domain" description="C2" evidence="3">
    <location>
        <begin position="35"/>
        <end position="115"/>
    </location>
</feature>
<feature type="non-terminal residue" evidence="4">
    <location>
        <position position="1"/>
    </location>
</feature>
<reference evidence="4 5" key="1">
    <citation type="journal article" date="2018" name="Nat. Ecol. Evol.">
        <title>Shark genomes provide insights into elasmobranch evolution and the origin of vertebrates.</title>
        <authorList>
            <person name="Hara Y"/>
            <person name="Yamaguchi K"/>
            <person name="Onimaru K"/>
            <person name="Kadota M"/>
            <person name="Koyanagi M"/>
            <person name="Keeley SD"/>
            <person name="Tatsumi K"/>
            <person name="Tanaka K"/>
            <person name="Motone F"/>
            <person name="Kageyama Y"/>
            <person name="Nozu R"/>
            <person name="Adachi N"/>
            <person name="Nishimura O"/>
            <person name="Nakagawa R"/>
            <person name="Tanegashima C"/>
            <person name="Kiyatake I"/>
            <person name="Matsumoto R"/>
            <person name="Murakumo K"/>
            <person name="Nishida K"/>
            <person name="Terakita A"/>
            <person name="Kuratani S"/>
            <person name="Sato K"/>
            <person name="Hyodo S Kuraku.S."/>
        </authorList>
    </citation>
    <scope>NUCLEOTIDE SEQUENCE [LARGE SCALE GENOMIC DNA]</scope>
</reference>
<sequence length="115" mass="13196">DLKAHLSLNAASTHKLIQKFYAKKIQQQTANECSKYGAVTIKVFYDNQVKRLHVEILNAVNLIALDSNGTSDPFVELTLEPKHIFPLVESKTTQRKDNDLNPLFDEVFEFRYIES</sequence>
<dbReference type="InterPro" id="IPR035892">
    <property type="entry name" value="C2_domain_sf"/>
</dbReference>
<dbReference type="STRING" id="75743.A0A401PT11"/>
<organism evidence="4 5">
    <name type="scientific">Scyliorhinus torazame</name>
    <name type="common">Cloudy catshark</name>
    <name type="synonym">Catulus torazame</name>
    <dbReference type="NCBI Taxonomy" id="75743"/>
    <lineage>
        <taxon>Eukaryota</taxon>
        <taxon>Metazoa</taxon>
        <taxon>Chordata</taxon>
        <taxon>Craniata</taxon>
        <taxon>Vertebrata</taxon>
        <taxon>Chondrichthyes</taxon>
        <taxon>Elasmobranchii</taxon>
        <taxon>Galeomorphii</taxon>
        <taxon>Galeoidea</taxon>
        <taxon>Carcharhiniformes</taxon>
        <taxon>Scyliorhinidae</taxon>
        <taxon>Scyliorhinus</taxon>
    </lineage>
</organism>
<dbReference type="Proteomes" id="UP000288216">
    <property type="component" value="Unassembled WGS sequence"/>
</dbReference>
<evidence type="ECO:0000256" key="2">
    <source>
        <dbReference type="ARBA" id="ARBA00022483"/>
    </source>
</evidence>
<dbReference type="SUPFAM" id="SSF49562">
    <property type="entry name" value="C2 domain (Calcium/lipid-binding domain, CaLB)"/>
    <property type="match status" value="1"/>
</dbReference>
<comment type="caution">
    <text evidence="4">The sequence shown here is derived from an EMBL/GenBank/DDBJ whole genome shotgun (WGS) entry which is preliminary data.</text>
</comment>
<name>A0A401PT11_SCYTO</name>
<dbReference type="OrthoDB" id="7976202at2759"/>
<keyword evidence="2" id="KW-0268">Exocytosis</keyword>
<evidence type="ECO:0000259" key="3">
    <source>
        <dbReference type="PROSITE" id="PS50004"/>
    </source>
</evidence>
<dbReference type="PANTHER" id="PTHR45999">
    <property type="entry name" value="UNC-13-4A, ISOFORM B"/>
    <property type="match status" value="1"/>
</dbReference>
<keyword evidence="5" id="KW-1185">Reference proteome</keyword>
<protein>
    <recommendedName>
        <fullName evidence="3">C2 domain-containing protein</fullName>
    </recommendedName>
</protein>
<dbReference type="PRINTS" id="PR00360">
    <property type="entry name" value="C2DOMAIN"/>
</dbReference>
<evidence type="ECO:0000313" key="4">
    <source>
        <dbReference type="EMBL" id="GCB76238.1"/>
    </source>
</evidence>
<comment type="similarity">
    <text evidence="1">Belongs to the unc-13 family.</text>
</comment>
<dbReference type="Pfam" id="PF00168">
    <property type="entry name" value="C2"/>
    <property type="match status" value="1"/>
</dbReference>
<dbReference type="AlphaFoldDB" id="A0A401PT11"/>
<dbReference type="GO" id="GO:0070382">
    <property type="term" value="C:exocytic vesicle"/>
    <property type="evidence" value="ECO:0007669"/>
    <property type="project" value="TreeGrafter"/>
</dbReference>
<dbReference type="PROSITE" id="PS50004">
    <property type="entry name" value="C2"/>
    <property type="match status" value="1"/>
</dbReference>
<dbReference type="InterPro" id="IPR052095">
    <property type="entry name" value="UNC-13_domain"/>
</dbReference>
<evidence type="ECO:0000256" key="1">
    <source>
        <dbReference type="ARBA" id="ARBA00005823"/>
    </source>
</evidence>
<dbReference type="GO" id="GO:0006887">
    <property type="term" value="P:exocytosis"/>
    <property type="evidence" value="ECO:0007669"/>
    <property type="project" value="UniProtKB-KW"/>
</dbReference>
<proteinExistence type="inferred from homology"/>
<accession>A0A401PT11</accession>
<dbReference type="PANTHER" id="PTHR45999:SF3">
    <property type="entry name" value="PROTEIN UNC-13 HOMOLOG D"/>
    <property type="match status" value="1"/>
</dbReference>